<keyword evidence="3" id="KW-1185">Reference proteome</keyword>
<keyword evidence="2" id="KW-0489">Methyltransferase</keyword>
<dbReference type="Pfam" id="PF08241">
    <property type="entry name" value="Methyltransf_11"/>
    <property type="match status" value="1"/>
</dbReference>
<keyword evidence="2" id="KW-0808">Transferase</keyword>
<dbReference type="InterPro" id="IPR013216">
    <property type="entry name" value="Methyltransf_11"/>
</dbReference>
<dbReference type="EMBL" id="JACLAU010000007">
    <property type="protein sequence ID" value="MBC2651540.1"/>
    <property type="molecule type" value="Genomic_DNA"/>
</dbReference>
<dbReference type="InterPro" id="IPR029063">
    <property type="entry name" value="SAM-dependent_MTases_sf"/>
</dbReference>
<dbReference type="Gene3D" id="3.40.50.150">
    <property type="entry name" value="Vaccinia Virus protein VP39"/>
    <property type="match status" value="1"/>
</dbReference>
<proteinExistence type="predicted"/>
<dbReference type="AlphaFoldDB" id="A0A7X1F711"/>
<protein>
    <submittedName>
        <fullName evidence="2">Methyltransferase domain-containing protein</fullName>
    </submittedName>
</protein>
<dbReference type="GO" id="GO:0032259">
    <property type="term" value="P:methylation"/>
    <property type="evidence" value="ECO:0007669"/>
    <property type="project" value="UniProtKB-KW"/>
</dbReference>
<evidence type="ECO:0000313" key="3">
    <source>
        <dbReference type="Proteomes" id="UP000520156"/>
    </source>
</evidence>
<feature type="domain" description="Methyltransferase type 11" evidence="1">
    <location>
        <begin position="150"/>
        <end position="245"/>
    </location>
</feature>
<comment type="caution">
    <text evidence="2">The sequence shown here is derived from an EMBL/GenBank/DDBJ whole genome shotgun (WGS) entry which is preliminary data.</text>
</comment>
<evidence type="ECO:0000259" key="1">
    <source>
        <dbReference type="Pfam" id="PF08241"/>
    </source>
</evidence>
<reference evidence="2 3" key="1">
    <citation type="submission" date="2020-08" db="EMBL/GenBank/DDBJ databases">
        <title>The genome sequence of Novosphingobium flavum 4Y4.</title>
        <authorList>
            <person name="Liu Y."/>
        </authorList>
    </citation>
    <scope>NUCLEOTIDE SEQUENCE [LARGE SCALE GENOMIC DNA]</scope>
    <source>
        <strain evidence="2 3">4Y4</strain>
    </source>
</reference>
<sequence length="348" mass="39255">MNLFDMLRRKDRNLEVSGPVAMAKHTCAGQLWRGLSLAPSAALRIPDVRRFASLRTWPADCGWMIQAPVETVVEVSFRAPEHDDRVVELTTFHGGFQPLVLPWPKARAGKLDLHIKVIGQSPEAAFLAVHRALSRQWLFDSSTGRGVEIGPGAQPQILPREGVEVSYLEQMPPDVWNALYNGGGKYVSRPELWDNYIVGNAQDLPVPDGSLDFLFGSHVFEHLANPIGHLRNWKAKMRPGGKVICVVPDLNGTKDAIQQRSSLAEWLEEDAACTWAPVLHHYMRHLRRPADDEELIAAMSRNESIHVHYYDNINCQVLLDYAVTALGYSDYLIEHTPNHKDFHFMLFN</sequence>
<dbReference type="SUPFAM" id="SSF53335">
    <property type="entry name" value="S-adenosyl-L-methionine-dependent methyltransferases"/>
    <property type="match status" value="1"/>
</dbReference>
<gene>
    <name evidence="2" type="ORF">H7F49_07480</name>
</gene>
<organism evidence="2 3">
    <name type="scientific">Novosphingobium aerophilum</name>
    <dbReference type="NCBI Taxonomy" id="2839843"/>
    <lineage>
        <taxon>Bacteria</taxon>
        <taxon>Pseudomonadati</taxon>
        <taxon>Pseudomonadota</taxon>
        <taxon>Alphaproteobacteria</taxon>
        <taxon>Sphingomonadales</taxon>
        <taxon>Sphingomonadaceae</taxon>
        <taxon>Novosphingobium</taxon>
    </lineage>
</organism>
<dbReference type="GO" id="GO:0008757">
    <property type="term" value="F:S-adenosylmethionine-dependent methyltransferase activity"/>
    <property type="evidence" value="ECO:0007669"/>
    <property type="project" value="InterPro"/>
</dbReference>
<dbReference type="Proteomes" id="UP000520156">
    <property type="component" value="Unassembled WGS sequence"/>
</dbReference>
<name>A0A7X1F711_9SPHN</name>
<evidence type="ECO:0000313" key="2">
    <source>
        <dbReference type="EMBL" id="MBC2651540.1"/>
    </source>
</evidence>
<dbReference type="RefSeq" id="WP_185682944.1">
    <property type="nucleotide sequence ID" value="NZ_JACLAU010000007.1"/>
</dbReference>
<accession>A0A7X1F711</accession>